<evidence type="ECO:0000259" key="4">
    <source>
        <dbReference type="PROSITE" id="PS51034"/>
    </source>
</evidence>
<organism evidence="5 6">
    <name type="scientific">Danionella cerebrum</name>
    <dbReference type="NCBI Taxonomy" id="2873325"/>
    <lineage>
        <taxon>Eukaryota</taxon>
        <taxon>Metazoa</taxon>
        <taxon>Chordata</taxon>
        <taxon>Craniata</taxon>
        <taxon>Vertebrata</taxon>
        <taxon>Euteleostomi</taxon>
        <taxon>Actinopterygii</taxon>
        <taxon>Neopterygii</taxon>
        <taxon>Teleostei</taxon>
        <taxon>Ostariophysi</taxon>
        <taxon>Cypriniformes</taxon>
        <taxon>Danionidae</taxon>
        <taxon>Danioninae</taxon>
        <taxon>Danionella</taxon>
    </lineage>
</organism>
<feature type="region of interest" description="Disordered" evidence="3">
    <location>
        <begin position="753"/>
        <end position="772"/>
    </location>
</feature>
<dbReference type="Gene3D" id="2.60.40.4100">
    <property type="entry name" value="Zona pellucida, ZP-C domain"/>
    <property type="match status" value="1"/>
</dbReference>
<dbReference type="PRINTS" id="PR00023">
    <property type="entry name" value="ZPELLUCIDA"/>
</dbReference>
<dbReference type="SMART" id="SM00241">
    <property type="entry name" value="ZP"/>
    <property type="match status" value="1"/>
</dbReference>
<dbReference type="InterPro" id="IPR058876">
    <property type="entry name" value="Ig-like_ZP"/>
</dbReference>
<dbReference type="STRING" id="623744.A0A553Q8N8"/>
<dbReference type="Pfam" id="PF23344">
    <property type="entry name" value="ZP-N"/>
    <property type="match status" value="1"/>
</dbReference>
<name>A0A553Q8N8_9TELE</name>
<dbReference type="Gene3D" id="2.60.40.3210">
    <property type="entry name" value="Zona pellucida, ZP-N domain"/>
    <property type="match status" value="1"/>
</dbReference>
<dbReference type="Pfam" id="PF00100">
    <property type="entry name" value="Zona_pellucida"/>
    <property type="match status" value="1"/>
</dbReference>
<evidence type="ECO:0000256" key="3">
    <source>
        <dbReference type="SAM" id="MobiDB-lite"/>
    </source>
</evidence>
<feature type="domain" description="ZP" evidence="4">
    <location>
        <begin position="477"/>
        <end position="753"/>
    </location>
</feature>
<protein>
    <recommendedName>
        <fullName evidence="4">ZP domain-containing protein</fullName>
    </recommendedName>
</protein>
<dbReference type="OrthoDB" id="9944868at2759"/>
<dbReference type="InterPro" id="IPR055356">
    <property type="entry name" value="ZP-N"/>
</dbReference>
<dbReference type="AlphaFoldDB" id="A0A553Q8N8"/>
<dbReference type="PANTHER" id="PTHR47130:SF3">
    <property type="entry name" value="ZONA PELLUCIDA PROTEIN"/>
    <property type="match status" value="1"/>
</dbReference>
<dbReference type="InterPro" id="IPR055355">
    <property type="entry name" value="ZP-C"/>
</dbReference>
<evidence type="ECO:0000256" key="2">
    <source>
        <dbReference type="ARBA" id="ARBA00023180"/>
    </source>
</evidence>
<evidence type="ECO:0000313" key="6">
    <source>
        <dbReference type="Proteomes" id="UP000316079"/>
    </source>
</evidence>
<accession>A0A553Q8N8</accession>
<sequence length="783" mass="88508">MIVSASLHSCFAENQDDSTFTVAMKFKMAPSNSGRIYDVIKSCSYTMTSREATGAPDLKIWKIILHTPEEKTVEKETLQRMGYGIQSSPKRLFMRIPYNMPETNIQRVEDVDMVVFKSVVLLRDRWMMSVVDSIAACPISGASLVGDKIFWKVPLHITPLSSKVEILELHMGVNGRRLTPGEIENRNYTMSLTESHVVFVIPIGAPDGFYKSHSLQGQYHVSYSIEPLFELLWQDELHKTRYRVSFPITTPLTPAPPQIIDNTEPKEKTFDVSLGFFLPDVELLNITIGTELFTVPELAVRDIGLLERVQSNATKVFVLQIPFSEPNVRVQKDRPDVTSYSLPLVFGFIIFPELESFSYSTLLEASVTDPVLPNAGGSCGLDSFNVFVKYGSAPRSALKVKLSQTELNEEDSPHFEHHSNGTHLNIVVPFLSPLVALEAVQLTGVVGRVNLEIYDSLHDWRFKDFTLSCIFFAQLTECFSNGTAVVLLPKLESVQHLPFSELSLRDPACKPLYSQGNMAYFRFDVNTCGTTRKFVEDTITYENEVTWEGEPVSDGASNLYPGPQYRFLVSCVYVANATQSLRFQTLSNKKPQTDIAKGELSVSLKLSQDMVYRLFYHDGDFPVLKVLKQPLFFEVSMDQSTDSTISVVLKNCWATLTKDKESEPRWDLIIDGCPNPEKPDQTVFHPVMEDERVDIPDHFKRFEVKTSTFAKDHGRLDNDAASINKRVFFHCDVIFCHAEDATDGHCKNLCKNPQRRKQRSLNRGRRSSKNPLHHLSIGPILLI</sequence>
<proteinExistence type="predicted"/>
<evidence type="ECO:0000256" key="1">
    <source>
        <dbReference type="ARBA" id="ARBA00023157"/>
    </source>
</evidence>
<gene>
    <name evidence="5" type="ORF">DNTS_016119</name>
</gene>
<comment type="caution">
    <text evidence="5">The sequence shown here is derived from an EMBL/GenBank/DDBJ whole genome shotgun (WGS) entry which is preliminary data.</text>
</comment>
<dbReference type="InterPro" id="IPR001507">
    <property type="entry name" value="ZP_dom"/>
</dbReference>
<reference evidence="5 6" key="1">
    <citation type="journal article" date="2019" name="Sci. Data">
        <title>Hybrid genome assembly and annotation of Danionella translucida.</title>
        <authorList>
            <person name="Kadobianskyi M."/>
            <person name="Schulze L."/>
            <person name="Schuelke M."/>
            <person name="Judkewitz B."/>
        </authorList>
    </citation>
    <scope>NUCLEOTIDE SEQUENCE [LARGE SCALE GENOMIC DNA]</scope>
    <source>
        <strain evidence="5 6">Bolton</strain>
    </source>
</reference>
<dbReference type="InterPro" id="IPR042235">
    <property type="entry name" value="ZP-C_dom"/>
</dbReference>
<dbReference type="PANTHER" id="PTHR47130">
    <property type="entry name" value="SI:DKEY-19B23.11-RELATED"/>
    <property type="match status" value="1"/>
</dbReference>
<dbReference type="PROSITE" id="PS51034">
    <property type="entry name" value="ZP_2"/>
    <property type="match status" value="1"/>
</dbReference>
<keyword evidence="2" id="KW-0325">Glycoprotein</keyword>
<dbReference type="InterPro" id="IPR048290">
    <property type="entry name" value="ZP_chr"/>
</dbReference>
<keyword evidence="6" id="KW-1185">Reference proteome</keyword>
<dbReference type="Pfam" id="PF26562">
    <property type="entry name" value="Ig-like"/>
    <property type="match status" value="1"/>
</dbReference>
<keyword evidence="1" id="KW-1015">Disulfide bond</keyword>
<dbReference type="EMBL" id="SRMA01026226">
    <property type="protein sequence ID" value="TRY86295.1"/>
    <property type="molecule type" value="Genomic_DNA"/>
</dbReference>
<evidence type="ECO:0000313" key="5">
    <source>
        <dbReference type="EMBL" id="TRY86295.1"/>
    </source>
</evidence>
<dbReference type="Proteomes" id="UP000316079">
    <property type="component" value="Unassembled WGS sequence"/>
</dbReference>